<dbReference type="Pfam" id="PF04977">
    <property type="entry name" value="DivIC"/>
    <property type="match status" value="1"/>
</dbReference>
<feature type="coiled-coil region" evidence="7">
    <location>
        <begin position="61"/>
        <end position="95"/>
    </location>
</feature>
<organism evidence="9 10">
    <name type="scientific">Candidatus Sulfuritelmatomonas gaucii</name>
    <dbReference type="NCBI Taxonomy" id="2043161"/>
    <lineage>
        <taxon>Bacteria</taxon>
        <taxon>Pseudomonadati</taxon>
        <taxon>Acidobacteriota</taxon>
        <taxon>Terriglobia</taxon>
        <taxon>Terriglobales</taxon>
        <taxon>Acidobacteriaceae</taxon>
        <taxon>Candidatus Sulfuritelmatomonas</taxon>
    </lineage>
</organism>
<evidence type="ECO:0000256" key="7">
    <source>
        <dbReference type="SAM" id="Coils"/>
    </source>
</evidence>
<dbReference type="EMBL" id="OKRB01000109">
    <property type="protein sequence ID" value="SPE25784.1"/>
    <property type="molecule type" value="Genomic_DNA"/>
</dbReference>
<keyword evidence="5 8" id="KW-0472">Membrane</keyword>
<keyword evidence="7" id="KW-0175">Coiled coil</keyword>
<gene>
    <name evidence="9" type="ORF">SBA5_500005</name>
</gene>
<keyword evidence="3 8" id="KW-0812">Transmembrane</keyword>
<accession>A0A2N9LRE9</accession>
<dbReference type="GO" id="GO:0030428">
    <property type="term" value="C:cell septum"/>
    <property type="evidence" value="ECO:0007669"/>
    <property type="project" value="TreeGrafter"/>
</dbReference>
<evidence type="ECO:0000256" key="5">
    <source>
        <dbReference type="ARBA" id="ARBA00023136"/>
    </source>
</evidence>
<sequence length="134" mass="15539">MPEESVQIENNLARKKPPLLRERALYQAQRLWRPAGTVVAVVLALLVTWHVIYGKHGISIWQQKRAEDKALQQEIKNLQQENAEMRQHIQHLQSDPDAIEREAREKLHYAKPGEVIYTLPTQPQRQQQTPPAGK</sequence>
<evidence type="ECO:0000256" key="2">
    <source>
        <dbReference type="ARBA" id="ARBA00022618"/>
    </source>
</evidence>
<dbReference type="AlphaFoldDB" id="A0A2N9LRE9"/>
<name>A0A2N9LRE9_9BACT</name>
<protein>
    <submittedName>
        <fullName evidence="9">Cell division protein FtsL (Modular protein)</fullName>
    </submittedName>
</protein>
<evidence type="ECO:0000313" key="10">
    <source>
        <dbReference type="Proteomes" id="UP000239735"/>
    </source>
</evidence>
<evidence type="ECO:0000256" key="6">
    <source>
        <dbReference type="ARBA" id="ARBA00023306"/>
    </source>
</evidence>
<dbReference type="GO" id="GO:0043093">
    <property type="term" value="P:FtsZ-dependent cytokinesis"/>
    <property type="evidence" value="ECO:0007669"/>
    <property type="project" value="TreeGrafter"/>
</dbReference>
<dbReference type="InterPro" id="IPR007060">
    <property type="entry name" value="FtsL/DivIC"/>
</dbReference>
<dbReference type="PANTHER" id="PTHR37485:SF1">
    <property type="entry name" value="CELL DIVISION PROTEIN FTSB"/>
    <property type="match status" value="1"/>
</dbReference>
<evidence type="ECO:0000313" key="9">
    <source>
        <dbReference type="EMBL" id="SPE25784.1"/>
    </source>
</evidence>
<keyword evidence="2 9" id="KW-0132">Cell division</keyword>
<dbReference type="PANTHER" id="PTHR37485">
    <property type="entry name" value="CELL DIVISION PROTEIN FTSB"/>
    <property type="match status" value="1"/>
</dbReference>
<evidence type="ECO:0000256" key="4">
    <source>
        <dbReference type="ARBA" id="ARBA00022989"/>
    </source>
</evidence>
<feature type="transmembrane region" description="Helical" evidence="8">
    <location>
        <begin position="31"/>
        <end position="53"/>
    </location>
</feature>
<keyword evidence="6" id="KW-0131">Cell cycle</keyword>
<proteinExistence type="predicted"/>
<reference evidence="10" key="1">
    <citation type="submission" date="2018-02" db="EMBL/GenBank/DDBJ databases">
        <authorList>
            <person name="Hausmann B."/>
        </authorList>
    </citation>
    <scope>NUCLEOTIDE SEQUENCE [LARGE SCALE GENOMIC DNA]</scope>
    <source>
        <strain evidence="10">Peat soil MAG SbA5</strain>
    </source>
</reference>
<evidence type="ECO:0000256" key="1">
    <source>
        <dbReference type="ARBA" id="ARBA00022475"/>
    </source>
</evidence>
<evidence type="ECO:0000256" key="8">
    <source>
        <dbReference type="SAM" id="Phobius"/>
    </source>
</evidence>
<evidence type="ECO:0000256" key="3">
    <source>
        <dbReference type="ARBA" id="ARBA00022692"/>
    </source>
</evidence>
<dbReference type="Proteomes" id="UP000239735">
    <property type="component" value="Unassembled WGS sequence"/>
</dbReference>
<keyword evidence="1" id="KW-1003">Cell membrane</keyword>
<keyword evidence="4 8" id="KW-1133">Transmembrane helix</keyword>
<dbReference type="InterPro" id="IPR023081">
    <property type="entry name" value="Cell_div_FtsB"/>
</dbReference>